<sequence>MVKSKFSETIVANKRHINSSFFLFSINFVNFIYPLLISPIIIKKCGLEGFGLVILFQSIFIFIASITDYGFNINATREITLNERNKEFVNRHFFTIGYTKVILFIVAVLFSLVIYTFLPKANEYSFLYFSSFLILIGRAFNPLWILRALHKMKYFFYFFILFKLISFLIIYFFLNDINNLFLINLTIGLSDFLTCFFSVIVLFSKMKWHFYKPNVLVVKNEITAGFAIFIQVISINANAYLNPMILGLFVNEYALGIYCVVEKIILLVKFCGSFVIQSIFPKACELAAKSLLDYKLLAQKLFLFLLISMIIAGVFLTGFSDLIVSYFLKTNRLPCSKFLIYSAWIPFVVAINMVPYMTFMVFNKQKKVTFIMIFSVLLNVVVNGILSKKFGIYGMATGIYITEMFISISLWIILVFQFPKLNFFKNDK</sequence>
<dbReference type="Proteomes" id="UP001430700">
    <property type="component" value="Unassembled WGS sequence"/>
</dbReference>
<dbReference type="EMBL" id="JAJJMN010000001">
    <property type="protein sequence ID" value="MCC9017788.1"/>
    <property type="molecule type" value="Genomic_DNA"/>
</dbReference>
<evidence type="ECO:0000256" key="4">
    <source>
        <dbReference type="ARBA" id="ARBA00022989"/>
    </source>
</evidence>
<keyword evidence="8" id="KW-1185">Reference proteome</keyword>
<dbReference type="Pfam" id="PF01943">
    <property type="entry name" value="Polysacc_synt"/>
    <property type="match status" value="1"/>
</dbReference>
<proteinExistence type="predicted"/>
<feature type="transmembrane region" description="Helical" evidence="6">
    <location>
        <begin position="93"/>
        <end position="118"/>
    </location>
</feature>
<name>A0ABS8LZ28_9FLAO</name>
<comment type="subcellular location">
    <subcellularLocation>
        <location evidence="1">Cell membrane</location>
        <topology evidence="1">Multi-pass membrane protein</topology>
    </subcellularLocation>
</comment>
<feature type="transmembrane region" description="Helical" evidence="6">
    <location>
        <begin position="392"/>
        <end position="416"/>
    </location>
</feature>
<evidence type="ECO:0000313" key="8">
    <source>
        <dbReference type="Proteomes" id="UP001430700"/>
    </source>
</evidence>
<gene>
    <name evidence="7" type="ORF">LNQ34_08390</name>
</gene>
<dbReference type="InterPro" id="IPR050833">
    <property type="entry name" value="Poly_Biosynth_Transport"/>
</dbReference>
<evidence type="ECO:0000256" key="6">
    <source>
        <dbReference type="SAM" id="Phobius"/>
    </source>
</evidence>
<feature type="transmembrane region" description="Helical" evidence="6">
    <location>
        <begin position="301"/>
        <end position="326"/>
    </location>
</feature>
<keyword evidence="4 6" id="KW-1133">Transmembrane helix</keyword>
<feature type="transmembrane region" description="Helical" evidence="6">
    <location>
        <begin position="21"/>
        <end position="42"/>
    </location>
</feature>
<feature type="transmembrane region" description="Helical" evidence="6">
    <location>
        <begin position="253"/>
        <end position="280"/>
    </location>
</feature>
<feature type="transmembrane region" description="Helical" evidence="6">
    <location>
        <begin position="224"/>
        <end position="241"/>
    </location>
</feature>
<feature type="transmembrane region" description="Helical" evidence="6">
    <location>
        <begin position="124"/>
        <end position="145"/>
    </location>
</feature>
<organism evidence="7 8">
    <name type="scientific">Flavobacterium lipolyticum</name>
    <dbReference type="NCBI Taxonomy" id="2893754"/>
    <lineage>
        <taxon>Bacteria</taxon>
        <taxon>Pseudomonadati</taxon>
        <taxon>Bacteroidota</taxon>
        <taxon>Flavobacteriia</taxon>
        <taxon>Flavobacteriales</taxon>
        <taxon>Flavobacteriaceae</taxon>
        <taxon>Flavobacterium</taxon>
    </lineage>
</organism>
<keyword evidence="2" id="KW-1003">Cell membrane</keyword>
<evidence type="ECO:0000313" key="7">
    <source>
        <dbReference type="EMBL" id="MCC9017788.1"/>
    </source>
</evidence>
<evidence type="ECO:0000256" key="1">
    <source>
        <dbReference type="ARBA" id="ARBA00004651"/>
    </source>
</evidence>
<dbReference type="PANTHER" id="PTHR30250">
    <property type="entry name" value="PST FAMILY PREDICTED COLANIC ACID TRANSPORTER"/>
    <property type="match status" value="1"/>
</dbReference>
<dbReference type="InterPro" id="IPR002797">
    <property type="entry name" value="Polysacc_synth"/>
</dbReference>
<protein>
    <submittedName>
        <fullName evidence="7">Oligosaccharide flippase family protein</fullName>
    </submittedName>
</protein>
<comment type="caution">
    <text evidence="7">The sequence shown here is derived from an EMBL/GenBank/DDBJ whole genome shotgun (WGS) entry which is preliminary data.</text>
</comment>
<evidence type="ECO:0000256" key="3">
    <source>
        <dbReference type="ARBA" id="ARBA00022692"/>
    </source>
</evidence>
<feature type="transmembrane region" description="Helical" evidence="6">
    <location>
        <begin position="154"/>
        <end position="174"/>
    </location>
</feature>
<feature type="transmembrane region" description="Helical" evidence="6">
    <location>
        <begin position="54"/>
        <end position="72"/>
    </location>
</feature>
<dbReference type="RefSeq" id="WP_229999229.1">
    <property type="nucleotide sequence ID" value="NZ_JAJJMN010000001.1"/>
</dbReference>
<keyword evidence="3 6" id="KW-0812">Transmembrane</keyword>
<evidence type="ECO:0000256" key="2">
    <source>
        <dbReference type="ARBA" id="ARBA00022475"/>
    </source>
</evidence>
<dbReference type="PANTHER" id="PTHR30250:SF11">
    <property type="entry name" value="O-ANTIGEN TRANSPORTER-RELATED"/>
    <property type="match status" value="1"/>
</dbReference>
<feature type="transmembrane region" description="Helical" evidence="6">
    <location>
        <begin position="180"/>
        <end position="203"/>
    </location>
</feature>
<feature type="transmembrane region" description="Helical" evidence="6">
    <location>
        <begin position="368"/>
        <end position="386"/>
    </location>
</feature>
<feature type="transmembrane region" description="Helical" evidence="6">
    <location>
        <begin position="338"/>
        <end position="356"/>
    </location>
</feature>
<keyword evidence="5 6" id="KW-0472">Membrane</keyword>
<reference evidence="7" key="1">
    <citation type="submission" date="2021-11" db="EMBL/GenBank/DDBJ databases">
        <title>Description of novel Flavobacterium species.</title>
        <authorList>
            <person name="Saticioglu I.B."/>
            <person name="Ay H."/>
            <person name="Altun S."/>
            <person name="Duman M."/>
        </authorList>
    </citation>
    <scope>NUCLEOTIDE SEQUENCE</scope>
    <source>
        <strain evidence="7">F-126</strain>
    </source>
</reference>
<accession>A0ABS8LZ28</accession>
<evidence type="ECO:0000256" key="5">
    <source>
        <dbReference type="ARBA" id="ARBA00023136"/>
    </source>
</evidence>